<accession>A0A0N7LX06</accession>
<dbReference type="RefSeq" id="WP_058241907.1">
    <property type="nucleotide sequence ID" value="NZ_CYSB01000025.1"/>
</dbReference>
<dbReference type="EMBL" id="CYSB01000025">
    <property type="protein sequence ID" value="CUH65568.1"/>
    <property type="molecule type" value="Genomic_DNA"/>
</dbReference>
<protein>
    <recommendedName>
        <fullName evidence="6">Glyceraldehyde-3-phosphate dehydrogenase</fullName>
    </recommendedName>
</protein>
<proteinExistence type="predicted"/>
<reference evidence="2 4" key="2">
    <citation type="submission" date="2015-09" db="EMBL/GenBank/DDBJ databases">
        <authorList>
            <person name="Rodrigo-Torres L."/>
            <person name="Arahal D.R."/>
        </authorList>
    </citation>
    <scope>NUCLEOTIDE SEQUENCE [LARGE SCALE GENOMIC DNA]</scope>
    <source>
        <strain evidence="2 4">CECT 5118</strain>
    </source>
</reference>
<keyword evidence="1" id="KW-1133">Transmembrane helix</keyword>
<dbReference type="Proteomes" id="UP000051086">
    <property type="component" value="Unassembled WGS sequence"/>
</dbReference>
<keyword evidence="1" id="KW-0472">Membrane</keyword>
<keyword evidence="1" id="KW-0812">Transmembrane</keyword>
<evidence type="ECO:0008006" key="6">
    <source>
        <dbReference type="Google" id="ProtNLM"/>
    </source>
</evidence>
<feature type="transmembrane region" description="Helical" evidence="1">
    <location>
        <begin position="6"/>
        <end position="32"/>
    </location>
</feature>
<organism evidence="3 5">
    <name type="scientific">Thalassovita autumnalis</name>
    <dbReference type="NCBI Taxonomy" id="2072972"/>
    <lineage>
        <taxon>Bacteria</taxon>
        <taxon>Pseudomonadati</taxon>
        <taxon>Pseudomonadota</taxon>
        <taxon>Alphaproteobacteria</taxon>
        <taxon>Rhodobacterales</taxon>
        <taxon>Roseobacteraceae</taxon>
        <taxon>Thalassovita</taxon>
    </lineage>
</organism>
<evidence type="ECO:0000256" key="1">
    <source>
        <dbReference type="SAM" id="Phobius"/>
    </source>
</evidence>
<evidence type="ECO:0000313" key="2">
    <source>
        <dbReference type="EMBL" id="CUH65568.1"/>
    </source>
</evidence>
<dbReference type="Proteomes" id="UP000051887">
    <property type="component" value="Unassembled WGS sequence"/>
</dbReference>
<reference evidence="3 5" key="1">
    <citation type="submission" date="2015-09" db="EMBL/GenBank/DDBJ databases">
        <authorList>
            <consortium name="Swine Surveillance"/>
        </authorList>
    </citation>
    <scope>NUCLEOTIDE SEQUENCE [LARGE SCALE GENOMIC DNA]</scope>
    <source>
        <strain evidence="3 5">5120</strain>
    </source>
</reference>
<sequence length="47" mass="5356">MTNQIAIVLGIMIVAFIGGDLFMTGGETLLYLGKKFDDFLEWLAFWR</sequence>
<evidence type="ECO:0000313" key="5">
    <source>
        <dbReference type="Proteomes" id="UP000051887"/>
    </source>
</evidence>
<evidence type="ECO:0000313" key="3">
    <source>
        <dbReference type="EMBL" id="CUH70567.1"/>
    </source>
</evidence>
<evidence type="ECO:0000313" key="4">
    <source>
        <dbReference type="Proteomes" id="UP000051086"/>
    </source>
</evidence>
<gene>
    <name evidence="2" type="ORF">TL5118_01363</name>
    <name evidence="3" type="ORF">TL5120_00344</name>
</gene>
<dbReference type="EMBL" id="CYSC01000007">
    <property type="protein sequence ID" value="CUH70567.1"/>
    <property type="molecule type" value="Genomic_DNA"/>
</dbReference>
<name>A0A0N7LX06_9RHOB</name>
<keyword evidence="4" id="KW-1185">Reference proteome</keyword>
<dbReference type="AlphaFoldDB" id="A0A0N7LX06"/>